<organism evidence="2 3">
    <name type="scientific">Eumeta variegata</name>
    <name type="common">Bagworm moth</name>
    <name type="synonym">Eumeta japonica</name>
    <dbReference type="NCBI Taxonomy" id="151549"/>
    <lineage>
        <taxon>Eukaryota</taxon>
        <taxon>Metazoa</taxon>
        <taxon>Ecdysozoa</taxon>
        <taxon>Arthropoda</taxon>
        <taxon>Hexapoda</taxon>
        <taxon>Insecta</taxon>
        <taxon>Pterygota</taxon>
        <taxon>Neoptera</taxon>
        <taxon>Endopterygota</taxon>
        <taxon>Lepidoptera</taxon>
        <taxon>Glossata</taxon>
        <taxon>Ditrysia</taxon>
        <taxon>Tineoidea</taxon>
        <taxon>Psychidae</taxon>
        <taxon>Oiketicinae</taxon>
        <taxon>Eumeta</taxon>
    </lineage>
</organism>
<evidence type="ECO:0000256" key="1">
    <source>
        <dbReference type="SAM" id="MobiDB-lite"/>
    </source>
</evidence>
<proteinExistence type="predicted"/>
<name>A0A4C1UF67_EUMVA</name>
<protein>
    <submittedName>
        <fullName evidence="2">Uncharacterized protein</fullName>
    </submittedName>
</protein>
<feature type="region of interest" description="Disordered" evidence="1">
    <location>
        <begin position="1"/>
        <end position="44"/>
    </location>
</feature>
<keyword evidence="3" id="KW-1185">Reference proteome</keyword>
<dbReference type="Proteomes" id="UP000299102">
    <property type="component" value="Unassembled WGS sequence"/>
</dbReference>
<sequence length="75" mass="8523">MFFFARAKQNSRRKPSNGAPREENFDRYNPPPTLAGRVIPRPAPRPKRCVQVDESVVFDPKVTEFEPQACCSISS</sequence>
<gene>
    <name evidence="2" type="ORF">EVAR_79505_1</name>
</gene>
<reference evidence="2 3" key="1">
    <citation type="journal article" date="2019" name="Commun. Biol.">
        <title>The bagworm genome reveals a unique fibroin gene that provides high tensile strength.</title>
        <authorList>
            <person name="Kono N."/>
            <person name="Nakamura H."/>
            <person name="Ohtoshi R."/>
            <person name="Tomita M."/>
            <person name="Numata K."/>
            <person name="Arakawa K."/>
        </authorList>
    </citation>
    <scope>NUCLEOTIDE SEQUENCE [LARGE SCALE GENOMIC DNA]</scope>
</reference>
<evidence type="ECO:0000313" key="3">
    <source>
        <dbReference type="Proteomes" id="UP000299102"/>
    </source>
</evidence>
<accession>A0A4C1UF67</accession>
<comment type="caution">
    <text evidence="2">The sequence shown here is derived from an EMBL/GenBank/DDBJ whole genome shotgun (WGS) entry which is preliminary data.</text>
</comment>
<dbReference type="AlphaFoldDB" id="A0A4C1UF67"/>
<evidence type="ECO:0000313" key="2">
    <source>
        <dbReference type="EMBL" id="GBP24596.1"/>
    </source>
</evidence>
<dbReference type="EMBL" id="BGZK01000163">
    <property type="protein sequence ID" value="GBP24596.1"/>
    <property type="molecule type" value="Genomic_DNA"/>
</dbReference>